<evidence type="ECO:0000256" key="1">
    <source>
        <dbReference type="ARBA" id="ARBA00022722"/>
    </source>
</evidence>
<evidence type="ECO:0000256" key="8">
    <source>
        <dbReference type="ARBA" id="ARBA00022932"/>
    </source>
</evidence>
<keyword evidence="9" id="KW-0233">DNA recombination</keyword>
<dbReference type="Pfam" id="PF13976">
    <property type="entry name" value="gag_pre-integrs"/>
    <property type="match status" value="1"/>
</dbReference>
<dbReference type="GO" id="GO:0046872">
    <property type="term" value="F:metal ion binding"/>
    <property type="evidence" value="ECO:0007669"/>
    <property type="project" value="UniProtKB-KW"/>
</dbReference>
<dbReference type="PANTHER" id="PTHR42648">
    <property type="entry name" value="TRANSPOSASE, PUTATIVE-RELATED"/>
    <property type="match status" value="1"/>
</dbReference>
<evidence type="ECO:0000256" key="2">
    <source>
        <dbReference type="ARBA" id="ARBA00022723"/>
    </source>
</evidence>
<dbReference type="Pfam" id="PF25597">
    <property type="entry name" value="SH3_retrovirus"/>
    <property type="match status" value="1"/>
</dbReference>
<proteinExistence type="predicted"/>
<dbReference type="GO" id="GO:0006310">
    <property type="term" value="P:DNA recombination"/>
    <property type="evidence" value="ECO:0007669"/>
    <property type="project" value="UniProtKB-KW"/>
</dbReference>
<dbReference type="Gene3D" id="3.30.420.10">
    <property type="entry name" value="Ribonuclease H-like superfamily/Ribonuclease H"/>
    <property type="match status" value="1"/>
</dbReference>
<dbReference type="PANTHER" id="PTHR42648:SF11">
    <property type="entry name" value="TRANSPOSON TY4-P GAG-POL POLYPROTEIN"/>
    <property type="match status" value="1"/>
</dbReference>
<name>A0A6L2M8H0_TANCI</name>
<evidence type="ECO:0000256" key="9">
    <source>
        <dbReference type="ARBA" id="ARBA00023172"/>
    </source>
</evidence>
<evidence type="ECO:0000256" key="12">
    <source>
        <dbReference type="SAM" id="MobiDB-lite"/>
    </source>
</evidence>
<evidence type="ECO:0000256" key="10">
    <source>
        <dbReference type="ARBA" id="ARBA00023268"/>
    </source>
</evidence>
<dbReference type="GO" id="GO:0004519">
    <property type="term" value="F:endonuclease activity"/>
    <property type="evidence" value="ECO:0007669"/>
    <property type="project" value="UniProtKB-KW"/>
</dbReference>
<dbReference type="InterPro" id="IPR036397">
    <property type="entry name" value="RNaseH_sf"/>
</dbReference>
<keyword evidence="1" id="KW-0540">Nuclease</keyword>
<feature type="region of interest" description="Disordered" evidence="12">
    <location>
        <begin position="747"/>
        <end position="775"/>
    </location>
</feature>
<keyword evidence="8" id="KW-0239">DNA-directed DNA polymerase</keyword>
<feature type="compositionally biased region" description="Polar residues" evidence="12">
    <location>
        <begin position="755"/>
        <end position="768"/>
    </location>
</feature>
<gene>
    <name evidence="14" type="ORF">Tci_042294</name>
</gene>
<keyword evidence="2" id="KW-0479">Metal-binding</keyword>
<dbReference type="InterPro" id="IPR039537">
    <property type="entry name" value="Retrotran_Ty1/copia-like"/>
</dbReference>
<keyword evidence="5" id="KW-0460">Magnesium</keyword>
<dbReference type="InterPro" id="IPR012337">
    <property type="entry name" value="RNaseH-like_sf"/>
</dbReference>
<organism evidence="14">
    <name type="scientific">Tanacetum cinerariifolium</name>
    <name type="common">Dalmatian daisy</name>
    <name type="synonym">Chrysanthemum cinerariifolium</name>
    <dbReference type="NCBI Taxonomy" id="118510"/>
    <lineage>
        <taxon>Eukaryota</taxon>
        <taxon>Viridiplantae</taxon>
        <taxon>Streptophyta</taxon>
        <taxon>Embryophyta</taxon>
        <taxon>Tracheophyta</taxon>
        <taxon>Spermatophyta</taxon>
        <taxon>Magnoliopsida</taxon>
        <taxon>eudicotyledons</taxon>
        <taxon>Gunneridae</taxon>
        <taxon>Pentapetalae</taxon>
        <taxon>asterids</taxon>
        <taxon>campanulids</taxon>
        <taxon>Asterales</taxon>
        <taxon>Asteraceae</taxon>
        <taxon>Asteroideae</taxon>
        <taxon>Anthemideae</taxon>
        <taxon>Anthemidinae</taxon>
        <taxon>Tanacetum</taxon>
    </lineage>
</organism>
<evidence type="ECO:0000256" key="3">
    <source>
        <dbReference type="ARBA" id="ARBA00022759"/>
    </source>
</evidence>
<dbReference type="PROSITE" id="PS50994">
    <property type="entry name" value="INTEGRASE"/>
    <property type="match status" value="1"/>
</dbReference>
<dbReference type="GO" id="GO:0016787">
    <property type="term" value="F:hydrolase activity"/>
    <property type="evidence" value="ECO:0007669"/>
    <property type="project" value="UniProtKB-KW"/>
</dbReference>
<dbReference type="CDD" id="cd09272">
    <property type="entry name" value="RNase_HI_RT_Ty1"/>
    <property type="match status" value="1"/>
</dbReference>
<dbReference type="GO" id="GO:0003964">
    <property type="term" value="F:RNA-directed DNA polymerase activity"/>
    <property type="evidence" value="ECO:0007669"/>
    <property type="project" value="UniProtKB-KW"/>
</dbReference>
<evidence type="ECO:0000256" key="5">
    <source>
        <dbReference type="ARBA" id="ARBA00022842"/>
    </source>
</evidence>
<keyword evidence="6" id="KW-0229">DNA integration</keyword>
<sequence>MNDKMNDPECVTRKVKIAPHDYSKENFLATFTHQKQLTPEQIFWSNDLMKLKSKALKERTKLKSEALKEQTKVSRPIKALTVYPPNTPVTLVPKVLPTKSQVKIYIFTLIQLFSEFDKTCKKRITPTGLTEGERGFEQTKACYLQEARCLALEAELANLRDKSHRENQEELINYFSKLEGKDNVIRQLKRQLSQLQATCSDTDRTFQVRTTDSQITQLTDQITNLQAQNDQFRAENDKIKQHYKELYNSIKITRAKHIEQHAIDVEPIVPRLRNNKDTHIDYPRHLKESVETIRDIVEEAKVARPLDRSIVSAYRYTKHSHELLENVIGTCPQGSQPRAKQLAHIPFIRKKQVTISKPSDKSDRTTHKHVVTVKTQKTNVPVPPSTGVNNGVELIKGSHGSNLYTISIEDMMKSSPICLLSKASKNKSWLWHRRLNHLNFGTINDLARKDLVRGLSRLKFKKDHLCSACQLGKSKKHTHKPKAKNTNLEVLNTLHMDLFDIVIKFITQIQVGLNKTVRYVRTDNSTKFVNHAMTEYHERIGIFHQKTVPRTPQQNGVLERWNRTLVEAARTMLIFSKALMFLWAEAVATACYTQNQSLIHTRRHKTPFELVHNKKPDLTFFRVFGALCYPTNDSEDLGKLQPTADTGIFVGYAPSRKGYRIYNKRTRRIMETIHIQFDELTEPMAPVHLSTGPAPNLLTPGQISSGLVPNSVPATPYAPPTNKELKILFQPMFDEYLEPLRAERLVSPAQAEQAPVNSAGTPSSTTIDQDAPTPSISPSLSALQSHSLHQGVAAKPNYMEDRTNAPVDNSPFENVFAPEPHYEASSSEDMMVVVVVVLEMIRKLQELPKVQMVPLVEEEEVADEMETQSDHGSLTFQGLQTATCGLYEFCRIQFPTCAGEGSLLCQPSARLVAKGYRQQEGIDFEESFAPVARIEAIRIFIANTAIRNMTVYQMDVKTAFLNVELKEEVYVSQPEGFVDPDHPTHVYRLKKALYGLKQPPRAWYDTLSRFLLDNNFSKGAVDPTLFTRKTGKHILLVQIYCDYVETPMVDRLKLDEDLSGIPVNQTRFRSMVGSLMYLTASRPDLVFAVCMSARSKHIDIRHHFIREQVERGVVELYFVTTDYQLADIFTKALPRQRFEFILPRLGIKRPLLLLPPYCQYTSSFTLQTSEKLHTTRNIRQMWPSIEGFGNPNAGLVTLFGTVISFTDAFSASSSDKTWNLILRLKIRRIFRELESVVGGRVREGDYRFLKRTERSRHFGIFRLLSNDL</sequence>
<keyword evidence="3" id="KW-0255">Endonuclease</keyword>
<keyword evidence="8" id="KW-0808">Transferase</keyword>
<evidence type="ECO:0000259" key="13">
    <source>
        <dbReference type="PROSITE" id="PS50994"/>
    </source>
</evidence>
<keyword evidence="10" id="KW-0511">Multifunctional enzyme</keyword>
<keyword evidence="11" id="KW-0175">Coiled coil</keyword>
<dbReference type="GO" id="GO:0015074">
    <property type="term" value="P:DNA integration"/>
    <property type="evidence" value="ECO:0007669"/>
    <property type="project" value="UniProtKB-KW"/>
</dbReference>
<evidence type="ECO:0000256" key="4">
    <source>
        <dbReference type="ARBA" id="ARBA00022801"/>
    </source>
</evidence>
<dbReference type="InterPro" id="IPR001584">
    <property type="entry name" value="Integrase_cat-core"/>
</dbReference>
<reference evidence="14" key="1">
    <citation type="journal article" date="2019" name="Sci. Rep.">
        <title>Draft genome of Tanacetum cinerariifolium, the natural source of mosquito coil.</title>
        <authorList>
            <person name="Yamashiro T."/>
            <person name="Shiraishi A."/>
            <person name="Satake H."/>
            <person name="Nakayama K."/>
        </authorList>
    </citation>
    <scope>NUCLEOTIDE SEQUENCE</scope>
</reference>
<keyword evidence="7" id="KW-0695">RNA-directed DNA polymerase</keyword>
<keyword evidence="8" id="KW-0548">Nucleotidyltransferase</keyword>
<dbReference type="InterPro" id="IPR013103">
    <property type="entry name" value="RVT_2"/>
</dbReference>
<accession>A0A6L2M8H0</accession>
<dbReference type="SUPFAM" id="SSF53098">
    <property type="entry name" value="Ribonuclease H-like"/>
    <property type="match status" value="1"/>
</dbReference>
<dbReference type="EMBL" id="BKCJ010006091">
    <property type="protein sequence ID" value="GEU70316.1"/>
    <property type="molecule type" value="Genomic_DNA"/>
</dbReference>
<evidence type="ECO:0000256" key="7">
    <source>
        <dbReference type="ARBA" id="ARBA00022918"/>
    </source>
</evidence>
<keyword evidence="4" id="KW-0378">Hydrolase</keyword>
<dbReference type="Pfam" id="PF07727">
    <property type="entry name" value="RVT_2"/>
    <property type="match status" value="1"/>
</dbReference>
<feature type="coiled-coil region" evidence="11">
    <location>
        <begin position="149"/>
        <end position="242"/>
    </location>
</feature>
<evidence type="ECO:0000256" key="11">
    <source>
        <dbReference type="SAM" id="Coils"/>
    </source>
</evidence>
<dbReference type="InterPro" id="IPR025724">
    <property type="entry name" value="GAG-pre-integrase_dom"/>
</dbReference>
<comment type="caution">
    <text evidence="14">The sequence shown here is derived from an EMBL/GenBank/DDBJ whole genome shotgun (WGS) entry which is preliminary data.</text>
</comment>
<dbReference type="GO" id="GO:0003887">
    <property type="term" value="F:DNA-directed DNA polymerase activity"/>
    <property type="evidence" value="ECO:0007669"/>
    <property type="project" value="UniProtKB-KW"/>
</dbReference>
<dbReference type="AlphaFoldDB" id="A0A6L2M8H0"/>
<evidence type="ECO:0000313" key="14">
    <source>
        <dbReference type="EMBL" id="GEU70316.1"/>
    </source>
</evidence>
<dbReference type="GO" id="GO:0003676">
    <property type="term" value="F:nucleic acid binding"/>
    <property type="evidence" value="ECO:0007669"/>
    <property type="project" value="InterPro"/>
</dbReference>
<dbReference type="InterPro" id="IPR057670">
    <property type="entry name" value="SH3_retrovirus"/>
</dbReference>
<protein>
    <recommendedName>
        <fullName evidence="13">Integrase catalytic domain-containing protein</fullName>
    </recommendedName>
</protein>
<evidence type="ECO:0000256" key="6">
    <source>
        <dbReference type="ARBA" id="ARBA00022908"/>
    </source>
</evidence>
<feature type="domain" description="Integrase catalytic" evidence="13">
    <location>
        <begin position="520"/>
        <end position="615"/>
    </location>
</feature>